<protein>
    <submittedName>
        <fullName evidence="2">Uncharacterized protein</fullName>
    </submittedName>
</protein>
<dbReference type="EMBL" id="KL596736">
    <property type="protein sequence ID" value="KER26893.1"/>
    <property type="molecule type" value="Genomic_DNA"/>
</dbReference>
<organism evidence="2 3">
    <name type="scientific">Opisthorchis viverrini</name>
    <name type="common">Southeast Asian liver fluke</name>
    <dbReference type="NCBI Taxonomy" id="6198"/>
    <lineage>
        <taxon>Eukaryota</taxon>
        <taxon>Metazoa</taxon>
        <taxon>Spiralia</taxon>
        <taxon>Lophotrochozoa</taxon>
        <taxon>Platyhelminthes</taxon>
        <taxon>Trematoda</taxon>
        <taxon>Digenea</taxon>
        <taxon>Opisthorchiida</taxon>
        <taxon>Opisthorchiata</taxon>
        <taxon>Opisthorchiidae</taxon>
        <taxon>Opisthorchis</taxon>
    </lineage>
</organism>
<reference evidence="2 3" key="1">
    <citation type="submission" date="2013-11" db="EMBL/GenBank/DDBJ databases">
        <title>Opisthorchis viverrini - life in the bile duct.</title>
        <authorList>
            <person name="Young N.D."/>
            <person name="Nagarajan N."/>
            <person name="Lin S.J."/>
            <person name="Korhonen P.K."/>
            <person name="Jex A.R."/>
            <person name="Hall R.S."/>
            <person name="Safavi-Hemami H."/>
            <person name="Kaewkong W."/>
            <person name="Bertrand D."/>
            <person name="Gao S."/>
            <person name="Seet Q."/>
            <person name="Wongkham S."/>
            <person name="Teh B.T."/>
            <person name="Wongkham C."/>
            <person name="Intapan P.M."/>
            <person name="Maleewong W."/>
            <person name="Yang X."/>
            <person name="Hu M."/>
            <person name="Wang Z."/>
            <person name="Hofmann A."/>
            <person name="Sternberg P.W."/>
            <person name="Tan P."/>
            <person name="Wang J."/>
            <person name="Gasser R.B."/>
        </authorList>
    </citation>
    <scope>NUCLEOTIDE SEQUENCE [LARGE SCALE GENOMIC DNA]</scope>
</reference>
<dbReference type="CTD" id="20320132"/>
<sequence length="121" mass="13325">MPEQEHDRSTESDVTMNKNLGLSIPQRVSALTTKTTSAKRVIGTLICTFAKRATRLSPLDSFVAILLQEGGVILLVPQHNFSSFHDGGGVTWCTKVKDTKGSVFVKLNKQVCQLEFPNSNY</sequence>
<evidence type="ECO:0000313" key="2">
    <source>
        <dbReference type="EMBL" id="KER26893.1"/>
    </source>
</evidence>
<evidence type="ECO:0000313" key="3">
    <source>
        <dbReference type="Proteomes" id="UP000054324"/>
    </source>
</evidence>
<dbReference type="KEGG" id="ovi:T265_05950"/>
<dbReference type="Proteomes" id="UP000054324">
    <property type="component" value="Unassembled WGS sequence"/>
</dbReference>
<keyword evidence="3" id="KW-1185">Reference proteome</keyword>
<proteinExistence type="predicted"/>
<feature type="region of interest" description="Disordered" evidence="1">
    <location>
        <begin position="1"/>
        <end position="20"/>
    </location>
</feature>
<gene>
    <name evidence="2" type="ORF">T265_05950</name>
</gene>
<accession>A0A074ZHW9</accession>
<name>A0A074ZHW9_OPIVI</name>
<dbReference type="AlphaFoldDB" id="A0A074ZHW9"/>
<feature type="compositionally biased region" description="Basic and acidic residues" evidence="1">
    <location>
        <begin position="1"/>
        <end position="11"/>
    </location>
</feature>
<dbReference type="GeneID" id="20320132"/>
<dbReference type="RefSeq" id="XP_009169361.1">
    <property type="nucleotide sequence ID" value="XM_009171097.1"/>
</dbReference>
<evidence type="ECO:0000256" key="1">
    <source>
        <dbReference type="SAM" id="MobiDB-lite"/>
    </source>
</evidence>